<keyword evidence="3" id="KW-1185">Reference proteome</keyword>
<evidence type="ECO:0000313" key="2">
    <source>
        <dbReference type="EMBL" id="GKV00978.1"/>
    </source>
</evidence>
<feature type="region of interest" description="Disordered" evidence="1">
    <location>
        <begin position="1"/>
        <end position="38"/>
    </location>
</feature>
<dbReference type="Proteomes" id="UP001054252">
    <property type="component" value="Unassembled WGS sequence"/>
</dbReference>
<dbReference type="EMBL" id="BPVZ01000016">
    <property type="protein sequence ID" value="GKV00978.1"/>
    <property type="molecule type" value="Genomic_DNA"/>
</dbReference>
<accession>A0AAV5IPF2</accession>
<proteinExistence type="predicted"/>
<sequence>MRSSPTVRYHRKYFQLRPSTNRTTNTQHQLLTSVTRDE</sequence>
<organism evidence="2 3">
    <name type="scientific">Rubroshorea leprosula</name>
    <dbReference type="NCBI Taxonomy" id="152421"/>
    <lineage>
        <taxon>Eukaryota</taxon>
        <taxon>Viridiplantae</taxon>
        <taxon>Streptophyta</taxon>
        <taxon>Embryophyta</taxon>
        <taxon>Tracheophyta</taxon>
        <taxon>Spermatophyta</taxon>
        <taxon>Magnoliopsida</taxon>
        <taxon>eudicotyledons</taxon>
        <taxon>Gunneridae</taxon>
        <taxon>Pentapetalae</taxon>
        <taxon>rosids</taxon>
        <taxon>malvids</taxon>
        <taxon>Malvales</taxon>
        <taxon>Dipterocarpaceae</taxon>
        <taxon>Rubroshorea</taxon>
    </lineage>
</organism>
<name>A0AAV5IPF2_9ROSI</name>
<dbReference type="AlphaFoldDB" id="A0AAV5IPF2"/>
<evidence type="ECO:0000256" key="1">
    <source>
        <dbReference type="SAM" id="MobiDB-lite"/>
    </source>
</evidence>
<feature type="compositionally biased region" description="Polar residues" evidence="1">
    <location>
        <begin position="17"/>
        <end position="38"/>
    </location>
</feature>
<protein>
    <submittedName>
        <fullName evidence="2">Uncharacterized protein</fullName>
    </submittedName>
</protein>
<gene>
    <name evidence="2" type="ORF">SLEP1_g13582</name>
</gene>
<reference evidence="2 3" key="1">
    <citation type="journal article" date="2021" name="Commun. Biol.">
        <title>The genome of Shorea leprosula (Dipterocarpaceae) highlights the ecological relevance of drought in aseasonal tropical rainforests.</title>
        <authorList>
            <person name="Ng K.K.S."/>
            <person name="Kobayashi M.J."/>
            <person name="Fawcett J.A."/>
            <person name="Hatakeyama M."/>
            <person name="Paape T."/>
            <person name="Ng C.H."/>
            <person name="Ang C.C."/>
            <person name="Tnah L.H."/>
            <person name="Lee C.T."/>
            <person name="Nishiyama T."/>
            <person name="Sese J."/>
            <person name="O'Brien M.J."/>
            <person name="Copetti D."/>
            <person name="Mohd Noor M.I."/>
            <person name="Ong R.C."/>
            <person name="Putra M."/>
            <person name="Sireger I.Z."/>
            <person name="Indrioko S."/>
            <person name="Kosugi Y."/>
            <person name="Izuno A."/>
            <person name="Isagi Y."/>
            <person name="Lee S.L."/>
            <person name="Shimizu K.K."/>
        </authorList>
    </citation>
    <scope>NUCLEOTIDE SEQUENCE [LARGE SCALE GENOMIC DNA]</scope>
    <source>
        <strain evidence="2">214</strain>
    </source>
</reference>
<evidence type="ECO:0000313" key="3">
    <source>
        <dbReference type="Proteomes" id="UP001054252"/>
    </source>
</evidence>
<comment type="caution">
    <text evidence="2">The sequence shown here is derived from an EMBL/GenBank/DDBJ whole genome shotgun (WGS) entry which is preliminary data.</text>
</comment>